<accession>A0ABV3ZCM4</accession>
<dbReference type="InterPro" id="IPR051056">
    <property type="entry name" value="Glycosyl_Hydrolase_73"/>
</dbReference>
<evidence type="ECO:0000313" key="6">
    <source>
        <dbReference type="Proteomes" id="UP001560573"/>
    </source>
</evidence>
<dbReference type="SMART" id="SM00257">
    <property type="entry name" value="LysM"/>
    <property type="match status" value="2"/>
</dbReference>
<dbReference type="EMBL" id="JAULBC010000002">
    <property type="protein sequence ID" value="MEX6687624.1"/>
    <property type="molecule type" value="Genomic_DNA"/>
</dbReference>
<evidence type="ECO:0000259" key="3">
    <source>
        <dbReference type="SMART" id="SM00047"/>
    </source>
</evidence>
<feature type="signal peptide" evidence="2">
    <location>
        <begin position="1"/>
        <end position="18"/>
    </location>
</feature>
<gene>
    <name evidence="5" type="ORF">QTN47_08985</name>
</gene>
<name>A0ABV3ZCM4_9BACT</name>
<sequence length="381" mass="42181">MKKLLALIAMAGCLQASAQSSKVQEYINQYSDLAIREMMRTGVPASITLAQGIVESQYGQSMLVKNTNNHFGIKCKSDWTGATFNYDDDAKGECFRSYNSGEESYIDHSNFLKNRPNYTFLFKLDPTDYEGWAKGLKKAGYATEKDYPQTLIATIVRNNLQQYSLVALERMKKGGDMLASNTSTNAPAAAEKNTVTEPKKETPFVINGAANKEETTAKAAEAIEKNAANSAPAVNREERYAKVAQTTVQPPSYPTGTFAINSAKVMFAQSGTSLFALANNNNISYKKLLEFNELSDNDILEKDQLIFLEKKSKKGSKDFHIVELNETLADIAQKEGVLLKSLTDFNRIDKNAQPETGEKIYLRQAAPQAPRVIKAERISKS</sequence>
<dbReference type="Pfam" id="PF01476">
    <property type="entry name" value="LysM"/>
    <property type="match status" value="2"/>
</dbReference>
<reference evidence="5 6" key="1">
    <citation type="submission" date="2023-07" db="EMBL/GenBank/DDBJ databases">
        <authorList>
            <person name="Lian W.-H."/>
        </authorList>
    </citation>
    <scope>NUCLEOTIDE SEQUENCE [LARGE SCALE GENOMIC DNA]</scope>
    <source>
        <strain evidence="5 6">SYSU DXS3180</strain>
    </source>
</reference>
<organism evidence="5 6">
    <name type="scientific">Danxiaibacter flavus</name>
    <dbReference type="NCBI Taxonomy" id="3049108"/>
    <lineage>
        <taxon>Bacteria</taxon>
        <taxon>Pseudomonadati</taxon>
        <taxon>Bacteroidota</taxon>
        <taxon>Chitinophagia</taxon>
        <taxon>Chitinophagales</taxon>
        <taxon>Chitinophagaceae</taxon>
        <taxon>Danxiaibacter</taxon>
    </lineage>
</organism>
<feature type="domain" description="LysM" evidence="4">
    <location>
        <begin position="265"/>
        <end position="309"/>
    </location>
</feature>
<dbReference type="Proteomes" id="UP001560573">
    <property type="component" value="Unassembled WGS sequence"/>
</dbReference>
<dbReference type="PANTHER" id="PTHR33308">
    <property type="entry name" value="PEPTIDOGLYCAN HYDROLASE FLGJ"/>
    <property type="match status" value="1"/>
</dbReference>
<comment type="caution">
    <text evidence="5">The sequence shown here is derived from an EMBL/GenBank/DDBJ whole genome shotgun (WGS) entry which is preliminary data.</text>
</comment>
<keyword evidence="2" id="KW-0732">Signal</keyword>
<keyword evidence="1" id="KW-0378">Hydrolase</keyword>
<proteinExistence type="predicted"/>
<keyword evidence="6" id="KW-1185">Reference proteome</keyword>
<feature type="domain" description="Mannosyl-glycoprotein endo-beta-N-acetylglucosamidase-like" evidence="3">
    <location>
        <begin position="14"/>
        <end position="164"/>
    </location>
</feature>
<evidence type="ECO:0000313" key="5">
    <source>
        <dbReference type="EMBL" id="MEX6687624.1"/>
    </source>
</evidence>
<dbReference type="Pfam" id="PF01832">
    <property type="entry name" value="Glucosaminidase"/>
    <property type="match status" value="1"/>
</dbReference>
<dbReference type="InterPro" id="IPR002901">
    <property type="entry name" value="MGlyc_endo_b_GlcNAc-like_dom"/>
</dbReference>
<dbReference type="RefSeq" id="WP_369329029.1">
    <property type="nucleotide sequence ID" value="NZ_JAULBC010000002.1"/>
</dbReference>
<dbReference type="SMART" id="SM00047">
    <property type="entry name" value="LYZ2"/>
    <property type="match status" value="1"/>
</dbReference>
<dbReference type="PANTHER" id="PTHR33308:SF9">
    <property type="entry name" value="PEPTIDOGLYCAN HYDROLASE FLGJ"/>
    <property type="match status" value="1"/>
</dbReference>
<dbReference type="InterPro" id="IPR018392">
    <property type="entry name" value="LysM"/>
</dbReference>
<dbReference type="CDD" id="cd00118">
    <property type="entry name" value="LysM"/>
    <property type="match status" value="1"/>
</dbReference>
<feature type="chain" id="PRO_5047223066" evidence="2">
    <location>
        <begin position="19"/>
        <end position="381"/>
    </location>
</feature>
<protein>
    <submittedName>
        <fullName evidence="5">Glucosaminidase domain-containing protein</fullName>
    </submittedName>
</protein>
<evidence type="ECO:0000259" key="4">
    <source>
        <dbReference type="SMART" id="SM00257"/>
    </source>
</evidence>
<evidence type="ECO:0000256" key="1">
    <source>
        <dbReference type="ARBA" id="ARBA00022801"/>
    </source>
</evidence>
<evidence type="ECO:0000256" key="2">
    <source>
        <dbReference type="SAM" id="SignalP"/>
    </source>
</evidence>
<feature type="domain" description="LysM" evidence="4">
    <location>
        <begin position="319"/>
        <end position="363"/>
    </location>
</feature>
<dbReference type="Gene3D" id="1.10.530.10">
    <property type="match status" value="1"/>
</dbReference>